<evidence type="ECO:0000313" key="1">
    <source>
        <dbReference type="EMBL" id="KAJ7990369.1"/>
    </source>
</evidence>
<evidence type="ECO:0000313" key="2">
    <source>
        <dbReference type="Proteomes" id="UP001157502"/>
    </source>
</evidence>
<protein>
    <submittedName>
        <fullName evidence="1">Uncharacterized protein</fullName>
    </submittedName>
</protein>
<reference evidence="1" key="1">
    <citation type="submission" date="2021-05" db="EMBL/GenBank/DDBJ databases">
        <authorList>
            <person name="Pan Q."/>
            <person name="Jouanno E."/>
            <person name="Zahm M."/>
            <person name="Klopp C."/>
            <person name="Cabau C."/>
            <person name="Louis A."/>
            <person name="Berthelot C."/>
            <person name="Parey E."/>
            <person name="Roest Crollius H."/>
            <person name="Montfort J."/>
            <person name="Robinson-Rechavi M."/>
            <person name="Bouchez O."/>
            <person name="Lampietro C."/>
            <person name="Lopez Roques C."/>
            <person name="Donnadieu C."/>
            <person name="Postlethwait J."/>
            <person name="Bobe J."/>
            <person name="Dillon D."/>
            <person name="Chandos A."/>
            <person name="von Hippel F."/>
            <person name="Guiguen Y."/>
        </authorList>
    </citation>
    <scope>NUCLEOTIDE SEQUENCE</scope>
    <source>
        <strain evidence="1">YG-Jan2019</strain>
    </source>
</reference>
<gene>
    <name evidence="1" type="ORF">DPEC_G00299580</name>
</gene>
<organism evidence="1 2">
    <name type="scientific">Dallia pectoralis</name>
    <name type="common">Alaska blackfish</name>
    <dbReference type="NCBI Taxonomy" id="75939"/>
    <lineage>
        <taxon>Eukaryota</taxon>
        <taxon>Metazoa</taxon>
        <taxon>Chordata</taxon>
        <taxon>Craniata</taxon>
        <taxon>Vertebrata</taxon>
        <taxon>Euteleostomi</taxon>
        <taxon>Actinopterygii</taxon>
        <taxon>Neopterygii</taxon>
        <taxon>Teleostei</taxon>
        <taxon>Protacanthopterygii</taxon>
        <taxon>Esociformes</taxon>
        <taxon>Umbridae</taxon>
        <taxon>Dallia</taxon>
    </lineage>
</organism>
<dbReference type="EMBL" id="CM055755">
    <property type="protein sequence ID" value="KAJ7990369.1"/>
    <property type="molecule type" value="Genomic_DNA"/>
</dbReference>
<accession>A0ACC2FG96</accession>
<name>A0ACC2FG96_DALPE</name>
<comment type="caution">
    <text evidence="1">The sequence shown here is derived from an EMBL/GenBank/DDBJ whole genome shotgun (WGS) entry which is preliminary data.</text>
</comment>
<keyword evidence="2" id="KW-1185">Reference proteome</keyword>
<proteinExistence type="predicted"/>
<sequence length="100" mass="11027">MWPDVLTGNVRSARAHCHFPVSRPVARLGDGRFERERGGTGGDGDSRGRSLHTSSWDGGRQTALIDHERYLWSAGTPCQFEDGESQDSRVRSCLSPLGTR</sequence>
<dbReference type="Proteomes" id="UP001157502">
    <property type="component" value="Chromosome 28"/>
</dbReference>